<protein>
    <recommendedName>
        <fullName evidence="4 14">Undecaprenyl-diphosphatase</fullName>
        <ecNumber evidence="3 14">3.6.1.27</ecNumber>
    </recommendedName>
    <alternativeName>
        <fullName evidence="12 14">Bacitracin resistance protein</fullName>
    </alternativeName>
    <alternativeName>
        <fullName evidence="11 14">Undecaprenyl pyrophosphate phosphatase</fullName>
    </alternativeName>
</protein>
<evidence type="ECO:0000256" key="7">
    <source>
        <dbReference type="ARBA" id="ARBA00022801"/>
    </source>
</evidence>
<dbReference type="EC" id="3.6.1.27" evidence="3 14"/>
<dbReference type="GO" id="GO:0009252">
    <property type="term" value="P:peptidoglycan biosynthetic process"/>
    <property type="evidence" value="ECO:0007669"/>
    <property type="project" value="UniProtKB-KW"/>
</dbReference>
<keyword evidence="6 14" id="KW-0812">Transmembrane</keyword>
<feature type="transmembrane region" description="Helical" evidence="14">
    <location>
        <begin position="118"/>
        <end position="137"/>
    </location>
</feature>
<comment type="miscellaneous">
    <text evidence="14">Bacitracin is thought to be involved in the inhibition of peptidoglycan synthesis by sequestering undecaprenyl diphosphate, thereby reducing the pool of lipid carrier available.</text>
</comment>
<dbReference type="STRING" id="1123071.SAMN02745181_1496"/>
<keyword evidence="8 14" id="KW-1133">Transmembrane helix</keyword>
<feature type="transmembrane region" description="Helical" evidence="14">
    <location>
        <begin position="256"/>
        <end position="273"/>
    </location>
</feature>
<keyword evidence="14" id="KW-0961">Cell wall biogenesis/degradation</keyword>
<feature type="transmembrane region" description="Helical" evidence="14">
    <location>
        <begin position="144"/>
        <end position="164"/>
    </location>
</feature>
<dbReference type="GO" id="GO:0050380">
    <property type="term" value="F:undecaprenyl-diphosphatase activity"/>
    <property type="evidence" value="ECO:0007669"/>
    <property type="project" value="UniProtKB-UniRule"/>
</dbReference>
<evidence type="ECO:0000256" key="13">
    <source>
        <dbReference type="ARBA" id="ARBA00047594"/>
    </source>
</evidence>
<reference evidence="15 16" key="1">
    <citation type="submission" date="2016-11" db="EMBL/GenBank/DDBJ databases">
        <authorList>
            <person name="Jaros S."/>
            <person name="Januszkiewicz K."/>
            <person name="Wedrychowicz H."/>
        </authorList>
    </citation>
    <scope>NUCLEOTIDE SEQUENCE [LARGE SCALE GENOMIC DNA]</scope>
    <source>
        <strain evidence="15 16">DSM 18772</strain>
    </source>
</reference>
<sequence length="274" mass="29546">MEIWKAIVVGIVQGLAEFLPISSSGHIVLTQYLLGIREVGATEHASDLSFEIILHVGTLVSVLIYFKRQLWNMTRSLYTPEMKEERMMILWLGLATLPAVAAALLFKDFFDAVPGRPVLVSGLLIVTGLLLFVPRLLKGRERKVGFTSALIMGVGQAFAILPGVSRSGSTIAAGMVSGVKPEKAAEFSFLMSIPAIAGGFVFTLKDKQEAEGSYMAALKTCFNEAYLAGALAAAVVGLFAIYLVMGAVRKGKLEYFSYYCFAAGIAGMVYFSMS</sequence>
<keyword evidence="7 14" id="KW-0378">Hydrolase</keyword>
<dbReference type="FunCoup" id="A0A1M6HK95">
    <property type="interactions" value="267"/>
</dbReference>
<comment type="similarity">
    <text evidence="2 14">Belongs to the UppP family.</text>
</comment>
<dbReference type="GO" id="GO:0046677">
    <property type="term" value="P:response to antibiotic"/>
    <property type="evidence" value="ECO:0007669"/>
    <property type="project" value="UniProtKB-UniRule"/>
</dbReference>
<feature type="transmembrane region" description="Helical" evidence="14">
    <location>
        <begin position="87"/>
        <end position="106"/>
    </location>
</feature>
<keyword evidence="5 14" id="KW-1003">Cell membrane</keyword>
<evidence type="ECO:0000256" key="5">
    <source>
        <dbReference type="ARBA" id="ARBA00022475"/>
    </source>
</evidence>
<dbReference type="Proteomes" id="UP000184510">
    <property type="component" value="Unassembled WGS sequence"/>
</dbReference>
<comment type="function">
    <text evidence="14">Catalyzes the dephosphorylation of undecaprenyl diphosphate (UPP). Confers resistance to bacitracin.</text>
</comment>
<evidence type="ECO:0000256" key="4">
    <source>
        <dbReference type="ARBA" id="ARBA00021581"/>
    </source>
</evidence>
<keyword evidence="16" id="KW-1185">Reference proteome</keyword>
<keyword evidence="14" id="KW-0573">Peptidoglycan synthesis</keyword>
<keyword evidence="10 14" id="KW-0046">Antibiotic resistance</keyword>
<dbReference type="HAMAP" id="MF_01006">
    <property type="entry name" value="Undec_diphosphatase"/>
    <property type="match status" value="1"/>
</dbReference>
<evidence type="ECO:0000256" key="10">
    <source>
        <dbReference type="ARBA" id="ARBA00023251"/>
    </source>
</evidence>
<name>A0A1M6HK95_9BACT</name>
<evidence type="ECO:0000256" key="2">
    <source>
        <dbReference type="ARBA" id="ARBA00010621"/>
    </source>
</evidence>
<feature type="transmembrane region" description="Helical" evidence="14">
    <location>
        <begin position="184"/>
        <end position="204"/>
    </location>
</feature>
<evidence type="ECO:0000256" key="1">
    <source>
        <dbReference type="ARBA" id="ARBA00004651"/>
    </source>
</evidence>
<evidence type="ECO:0000313" key="15">
    <source>
        <dbReference type="EMBL" id="SHJ22603.1"/>
    </source>
</evidence>
<comment type="subcellular location">
    <subcellularLocation>
        <location evidence="1 14">Cell membrane</location>
        <topology evidence="1 14">Multi-pass membrane protein</topology>
    </subcellularLocation>
</comment>
<comment type="catalytic activity">
    <reaction evidence="13 14">
        <text>di-trans,octa-cis-undecaprenyl diphosphate + H2O = di-trans,octa-cis-undecaprenyl phosphate + phosphate + H(+)</text>
        <dbReference type="Rhea" id="RHEA:28094"/>
        <dbReference type="ChEBI" id="CHEBI:15377"/>
        <dbReference type="ChEBI" id="CHEBI:15378"/>
        <dbReference type="ChEBI" id="CHEBI:43474"/>
        <dbReference type="ChEBI" id="CHEBI:58405"/>
        <dbReference type="ChEBI" id="CHEBI:60392"/>
        <dbReference type="EC" id="3.6.1.27"/>
    </reaction>
</comment>
<accession>A0A1M6HK95</accession>
<dbReference type="GO" id="GO:0071555">
    <property type="term" value="P:cell wall organization"/>
    <property type="evidence" value="ECO:0007669"/>
    <property type="project" value="UniProtKB-KW"/>
</dbReference>
<evidence type="ECO:0000256" key="9">
    <source>
        <dbReference type="ARBA" id="ARBA00023136"/>
    </source>
</evidence>
<feature type="transmembrane region" description="Helical" evidence="14">
    <location>
        <begin position="48"/>
        <end position="66"/>
    </location>
</feature>
<organism evidence="15 16">
    <name type="scientific">Rubritalea squalenifaciens DSM 18772</name>
    <dbReference type="NCBI Taxonomy" id="1123071"/>
    <lineage>
        <taxon>Bacteria</taxon>
        <taxon>Pseudomonadati</taxon>
        <taxon>Verrucomicrobiota</taxon>
        <taxon>Verrucomicrobiia</taxon>
        <taxon>Verrucomicrobiales</taxon>
        <taxon>Rubritaleaceae</taxon>
        <taxon>Rubritalea</taxon>
    </lineage>
</organism>
<evidence type="ECO:0000256" key="6">
    <source>
        <dbReference type="ARBA" id="ARBA00022692"/>
    </source>
</evidence>
<dbReference type="RefSeq" id="WP_143158858.1">
    <property type="nucleotide sequence ID" value="NZ_FQYR01000003.1"/>
</dbReference>
<evidence type="ECO:0000256" key="3">
    <source>
        <dbReference type="ARBA" id="ARBA00012374"/>
    </source>
</evidence>
<dbReference type="GO" id="GO:0005886">
    <property type="term" value="C:plasma membrane"/>
    <property type="evidence" value="ECO:0007669"/>
    <property type="project" value="UniProtKB-SubCell"/>
</dbReference>
<dbReference type="InParanoid" id="A0A1M6HK95"/>
<evidence type="ECO:0000256" key="8">
    <source>
        <dbReference type="ARBA" id="ARBA00022989"/>
    </source>
</evidence>
<dbReference type="OrthoDB" id="9808289at2"/>
<evidence type="ECO:0000313" key="16">
    <source>
        <dbReference type="Proteomes" id="UP000184510"/>
    </source>
</evidence>
<keyword evidence="9 14" id="KW-0472">Membrane</keyword>
<dbReference type="PANTHER" id="PTHR30622:SF2">
    <property type="entry name" value="UNDECAPRENYL-DIPHOSPHATASE"/>
    <property type="match status" value="1"/>
</dbReference>
<dbReference type="EMBL" id="FQYR01000003">
    <property type="protein sequence ID" value="SHJ22603.1"/>
    <property type="molecule type" value="Genomic_DNA"/>
</dbReference>
<keyword evidence="14" id="KW-0133">Cell shape</keyword>
<evidence type="ECO:0000256" key="11">
    <source>
        <dbReference type="ARBA" id="ARBA00032707"/>
    </source>
</evidence>
<dbReference type="GO" id="GO:0008360">
    <property type="term" value="P:regulation of cell shape"/>
    <property type="evidence" value="ECO:0007669"/>
    <property type="project" value="UniProtKB-KW"/>
</dbReference>
<dbReference type="AlphaFoldDB" id="A0A1M6HK95"/>
<evidence type="ECO:0000256" key="14">
    <source>
        <dbReference type="HAMAP-Rule" id="MF_01006"/>
    </source>
</evidence>
<evidence type="ECO:0000256" key="12">
    <source>
        <dbReference type="ARBA" id="ARBA00032932"/>
    </source>
</evidence>
<dbReference type="Pfam" id="PF02673">
    <property type="entry name" value="BacA"/>
    <property type="match status" value="1"/>
</dbReference>
<proteinExistence type="inferred from homology"/>
<dbReference type="PANTHER" id="PTHR30622">
    <property type="entry name" value="UNDECAPRENYL-DIPHOSPHATASE"/>
    <property type="match status" value="1"/>
</dbReference>
<dbReference type="InterPro" id="IPR003824">
    <property type="entry name" value="UppP"/>
</dbReference>
<gene>
    <name evidence="14" type="primary">uppP</name>
    <name evidence="15" type="ORF">SAMN02745181_1496</name>
</gene>
<feature type="transmembrane region" description="Helical" evidence="14">
    <location>
        <begin position="225"/>
        <end position="244"/>
    </location>
</feature>